<reference evidence="2" key="1">
    <citation type="submission" date="2015-12" db="EMBL/GenBank/DDBJ databases">
        <title>Update maize B73 reference genome by single molecule sequencing technologies.</title>
        <authorList>
            <consortium name="Maize Genome Sequencing Project"/>
            <person name="Ware D."/>
        </authorList>
    </citation>
    <scope>NUCLEOTIDE SEQUENCE [LARGE SCALE GENOMIC DNA]</scope>
    <source>
        <strain evidence="2">cv. B73</strain>
    </source>
</reference>
<sequence>LVHDAGVLGLDSDGGSPSPLFCTSSPDDQIGWGALDARTLAVSVALVSVLRWQEPVVVEVQQVVDLVVRGRVLSGSYGPAPMCMVRRGGEFGSGRRGGDKERGRG</sequence>
<proteinExistence type="predicted"/>
<dbReference type="EnsemblPlants" id="Zm00001eb134280_T001">
    <property type="protein sequence ID" value="Zm00001eb134280_P001"/>
    <property type="gene ID" value="Zm00001eb134280"/>
</dbReference>
<protein>
    <submittedName>
        <fullName evidence="1">Uncharacterized protein</fullName>
    </submittedName>
</protein>
<keyword evidence="2" id="KW-1185">Reference proteome</keyword>
<organism evidence="1 2">
    <name type="scientific">Zea mays</name>
    <name type="common">Maize</name>
    <dbReference type="NCBI Taxonomy" id="4577"/>
    <lineage>
        <taxon>Eukaryota</taxon>
        <taxon>Viridiplantae</taxon>
        <taxon>Streptophyta</taxon>
        <taxon>Embryophyta</taxon>
        <taxon>Tracheophyta</taxon>
        <taxon>Spermatophyta</taxon>
        <taxon>Magnoliopsida</taxon>
        <taxon>Liliopsida</taxon>
        <taxon>Poales</taxon>
        <taxon>Poaceae</taxon>
        <taxon>PACMAD clade</taxon>
        <taxon>Panicoideae</taxon>
        <taxon>Andropogonodae</taxon>
        <taxon>Andropogoneae</taxon>
        <taxon>Tripsacinae</taxon>
        <taxon>Zea</taxon>
    </lineage>
</organism>
<evidence type="ECO:0000313" key="1">
    <source>
        <dbReference type="EnsemblPlants" id="Zm00001eb134280_P001"/>
    </source>
</evidence>
<dbReference type="Proteomes" id="UP000007305">
    <property type="component" value="Chromosome 3"/>
</dbReference>
<evidence type="ECO:0000313" key="2">
    <source>
        <dbReference type="Proteomes" id="UP000007305"/>
    </source>
</evidence>
<reference evidence="1" key="3">
    <citation type="submission" date="2021-05" db="UniProtKB">
        <authorList>
            <consortium name="EnsemblPlants"/>
        </authorList>
    </citation>
    <scope>IDENTIFICATION</scope>
    <source>
        <strain evidence="1">cv. B73</strain>
    </source>
</reference>
<name>A0A804N4F8_MAIZE</name>
<reference evidence="1" key="2">
    <citation type="submission" date="2019-07" db="EMBL/GenBank/DDBJ databases">
        <authorList>
            <person name="Seetharam A."/>
            <person name="Woodhouse M."/>
            <person name="Cannon E."/>
        </authorList>
    </citation>
    <scope>NUCLEOTIDE SEQUENCE [LARGE SCALE GENOMIC DNA]</scope>
    <source>
        <strain evidence="1">cv. B73</strain>
    </source>
</reference>
<dbReference type="Gramene" id="Zm00001eb134280_T001">
    <property type="protein sequence ID" value="Zm00001eb134280_P001"/>
    <property type="gene ID" value="Zm00001eb134280"/>
</dbReference>
<dbReference type="InParanoid" id="A0A804N4F8"/>
<dbReference type="AlphaFoldDB" id="A0A804N4F8"/>
<accession>A0A804N4F8</accession>